<feature type="domain" description="IclR-ED" evidence="5">
    <location>
        <begin position="70"/>
        <end position="248"/>
    </location>
</feature>
<evidence type="ECO:0000313" key="6">
    <source>
        <dbReference type="EMBL" id="RDI76142.1"/>
    </source>
</evidence>
<feature type="domain" description="HTH iclR-type" evidence="4">
    <location>
        <begin position="7"/>
        <end position="69"/>
    </location>
</feature>
<evidence type="ECO:0000256" key="2">
    <source>
        <dbReference type="ARBA" id="ARBA00023125"/>
    </source>
</evidence>
<dbReference type="PROSITE" id="PS51077">
    <property type="entry name" value="HTH_ICLR"/>
    <property type="match status" value="1"/>
</dbReference>
<dbReference type="InterPro" id="IPR005471">
    <property type="entry name" value="Tscrpt_reg_IclR_N"/>
</dbReference>
<dbReference type="InterPro" id="IPR050707">
    <property type="entry name" value="HTH_MetabolicPath_Reg"/>
</dbReference>
<dbReference type="SMART" id="SM00346">
    <property type="entry name" value="HTH_ICLR"/>
    <property type="match status" value="1"/>
</dbReference>
<dbReference type="GO" id="GO:0045892">
    <property type="term" value="P:negative regulation of DNA-templated transcription"/>
    <property type="evidence" value="ECO:0007669"/>
    <property type="project" value="TreeGrafter"/>
</dbReference>
<organism evidence="6 7">
    <name type="scientific">Gaiella occulta</name>
    <dbReference type="NCBI Taxonomy" id="1002870"/>
    <lineage>
        <taxon>Bacteria</taxon>
        <taxon>Bacillati</taxon>
        <taxon>Actinomycetota</taxon>
        <taxon>Thermoleophilia</taxon>
        <taxon>Gaiellales</taxon>
        <taxon>Gaiellaceae</taxon>
        <taxon>Gaiella</taxon>
    </lineage>
</organism>
<dbReference type="Gene3D" id="1.10.10.10">
    <property type="entry name" value="Winged helix-like DNA-binding domain superfamily/Winged helix DNA-binding domain"/>
    <property type="match status" value="1"/>
</dbReference>
<keyword evidence="3" id="KW-0804">Transcription</keyword>
<dbReference type="PROSITE" id="PS51078">
    <property type="entry name" value="ICLR_ED"/>
    <property type="match status" value="1"/>
</dbReference>
<dbReference type="Proteomes" id="UP000254134">
    <property type="component" value="Unassembled WGS sequence"/>
</dbReference>
<reference evidence="6 7" key="1">
    <citation type="submission" date="2018-07" db="EMBL/GenBank/DDBJ databases">
        <title>High-quality-draft genome sequence of Gaiella occulta.</title>
        <authorList>
            <person name="Severino R."/>
            <person name="Froufe H.J.C."/>
            <person name="Rainey F.A."/>
            <person name="Barroso C."/>
            <person name="Albuquerque L."/>
            <person name="Lobo-Da-Cunha A."/>
            <person name="Da Costa M.S."/>
            <person name="Egas C."/>
        </authorList>
    </citation>
    <scope>NUCLEOTIDE SEQUENCE [LARGE SCALE GENOMIC DNA]</scope>
    <source>
        <strain evidence="6 7">F2-233</strain>
    </source>
</reference>
<dbReference type="InterPro" id="IPR014757">
    <property type="entry name" value="Tscrpt_reg_IclR_C"/>
</dbReference>
<dbReference type="PANTHER" id="PTHR30136:SF24">
    <property type="entry name" value="HTH-TYPE TRANSCRIPTIONAL REPRESSOR ALLR"/>
    <property type="match status" value="1"/>
</dbReference>
<evidence type="ECO:0000259" key="5">
    <source>
        <dbReference type="PROSITE" id="PS51078"/>
    </source>
</evidence>
<evidence type="ECO:0000313" key="7">
    <source>
        <dbReference type="Proteomes" id="UP000254134"/>
    </source>
</evidence>
<gene>
    <name evidence="6" type="ORF">Gocc_0561</name>
</gene>
<dbReference type="GO" id="GO:0003677">
    <property type="term" value="F:DNA binding"/>
    <property type="evidence" value="ECO:0007669"/>
    <property type="project" value="UniProtKB-KW"/>
</dbReference>
<dbReference type="InterPro" id="IPR036388">
    <property type="entry name" value="WH-like_DNA-bd_sf"/>
</dbReference>
<dbReference type="SUPFAM" id="SSF55781">
    <property type="entry name" value="GAF domain-like"/>
    <property type="match status" value="1"/>
</dbReference>
<dbReference type="PANTHER" id="PTHR30136">
    <property type="entry name" value="HELIX-TURN-HELIX TRANSCRIPTIONAL REGULATOR, ICLR FAMILY"/>
    <property type="match status" value="1"/>
</dbReference>
<comment type="caution">
    <text evidence="6">The sequence shown here is derived from an EMBL/GenBank/DDBJ whole genome shotgun (WGS) entry which is preliminary data.</text>
</comment>
<keyword evidence="2" id="KW-0238">DNA-binding</keyword>
<protein>
    <submittedName>
        <fullName evidence="6">Transcriptional regulator</fullName>
    </submittedName>
</protein>
<dbReference type="InterPro" id="IPR029016">
    <property type="entry name" value="GAF-like_dom_sf"/>
</dbReference>
<dbReference type="Pfam" id="PF01614">
    <property type="entry name" value="IclR_C"/>
    <property type="match status" value="1"/>
</dbReference>
<evidence type="ECO:0000256" key="1">
    <source>
        <dbReference type="ARBA" id="ARBA00023015"/>
    </source>
</evidence>
<evidence type="ECO:0000259" key="4">
    <source>
        <dbReference type="PROSITE" id="PS51077"/>
    </source>
</evidence>
<name>A0A7M2Z2G3_9ACTN</name>
<dbReference type="InterPro" id="IPR036390">
    <property type="entry name" value="WH_DNA-bd_sf"/>
</dbReference>
<keyword evidence="7" id="KW-1185">Reference proteome</keyword>
<evidence type="ECO:0000256" key="3">
    <source>
        <dbReference type="ARBA" id="ARBA00023163"/>
    </source>
</evidence>
<sequence length="256" mass="27287">MTAQTGTQSIDRAAQLLVHVVESVEPPSVGELSERTGLPKSTTSRLVGALERQGLVQRDAARGSLRAGPVLQRFARRETGEADLVELAADALDHLAAASGETVNLGVATPHAVEQLDQRDSRHILGSTNWVGRSVPPHGSALGKVFYAYGTLPLPREPLEPLAPRTIIEPQALERDLETVRARGYATAVEELEPGLWAVAAPVRDARGGVVAALSISGPTVRLHGDLLDDLGRLCRREADVLSTRLGYDDLKRGAA</sequence>
<keyword evidence="1" id="KW-0805">Transcription regulation</keyword>
<dbReference type="RefSeq" id="WP_181813306.1">
    <property type="nucleotide sequence ID" value="NZ_QQZY01000001.1"/>
</dbReference>
<dbReference type="GO" id="GO:0003700">
    <property type="term" value="F:DNA-binding transcription factor activity"/>
    <property type="evidence" value="ECO:0007669"/>
    <property type="project" value="TreeGrafter"/>
</dbReference>
<dbReference type="Gene3D" id="3.30.450.40">
    <property type="match status" value="1"/>
</dbReference>
<dbReference type="EMBL" id="QQZY01000001">
    <property type="protein sequence ID" value="RDI76142.1"/>
    <property type="molecule type" value="Genomic_DNA"/>
</dbReference>
<dbReference type="SUPFAM" id="SSF46785">
    <property type="entry name" value="Winged helix' DNA-binding domain"/>
    <property type="match status" value="1"/>
</dbReference>
<dbReference type="Pfam" id="PF09339">
    <property type="entry name" value="HTH_IclR"/>
    <property type="match status" value="1"/>
</dbReference>
<reference evidence="7" key="2">
    <citation type="journal article" date="2019" name="MicrobiologyOpen">
        <title>High-quality draft genome sequence of Gaiella occulta isolated from a 150 meter deep mineral water borehole and comparison with the genome sequences of other deep-branching lineages of the phylum Actinobacteria.</title>
        <authorList>
            <person name="Severino R."/>
            <person name="Froufe H.J.C."/>
            <person name="Barroso C."/>
            <person name="Albuquerque L."/>
            <person name="Lobo-da-Cunha A."/>
            <person name="da Costa M.S."/>
            <person name="Egas C."/>
        </authorList>
    </citation>
    <scope>NUCLEOTIDE SEQUENCE [LARGE SCALE GENOMIC DNA]</scope>
    <source>
        <strain evidence="7">F2-233</strain>
    </source>
</reference>
<dbReference type="AlphaFoldDB" id="A0A7M2Z2G3"/>
<proteinExistence type="predicted"/>
<accession>A0A7M2Z2G3</accession>